<feature type="domain" description="BHLH" evidence="3">
    <location>
        <begin position="205"/>
        <end position="255"/>
    </location>
</feature>
<gene>
    <name evidence="4" type="ORF">BDN70DRAFT_926745</name>
</gene>
<dbReference type="OrthoDB" id="5778525at2759"/>
<dbReference type="Gene3D" id="4.10.280.10">
    <property type="entry name" value="Helix-loop-helix DNA-binding domain"/>
    <property type="match status" value="1"/>
</dbReference>
<keyword evidence="5" id="KW-1185">Reference proteome</keyword>
<evidence type="ECO:0000313" key="4">
    <source>
        <dbReference type="EMBL" id="KAF9486518.1"/>
    </source>
</evidence>
<dbReference type="PROSITE" id="PS50888">
    <property type="entry name" value="BHLH"/>
    <property type="match status" value="1"/>
</dbReference>
<evidence type="ECO:0000259" key="3">
    <source>
        <dbReference type="PROSITE" id="PS50888"/>
    </source>
</evidence>
<sequence>MSTSHMAMDYAEHKPYPEHTYDTAFGYMESGLEYFQYPPSPMPVNLGLPQQVAAPIDLQTLASLPDYGYSSSTFAPSPPNAFSSQEEENNGVAPQALFYGLSGGEMSDGMASANGRVSRGSGSRSPAGASFGATVPRSQRFNPIAVPASRPTTRAQVAASHRRSKSSKSNDIDSDDDEDEEFKPTGNIAETADGSPRDTVLCCEIMRKQCIESNQCHCNELRDGYNRLKTTLPATNQKTSKVSLLDRATAHIRAIEAQNRDLLERAKGAEHEVHRLRTVNEALMLNRAGANINFN</sequence>
<feature type="compositionally biased region" description="Low complexity" evidence="2">
    <location>
        <begin position="111"/>
        <end position="133"/>
    </location>
</feature>
<dbReference type="AlphaFoldDB" id="A0A9P6D8C1"/>
<name>A0A9P6D8C1_9AGAR</name>
<dbReference type="SUPFAM" id="SSF47459">
    <property type="entry name" value="HLH, helix-loop-helix DNA-binding domain"/>
    <property type="match status" value="1"/>
</dbReference>
<organism evidence="4 5">
    <name type="scientific">Pholiota conissans</name>
    <dbReference type="NCBI Taxonomy" id="109636"/>
    <lineage>
        <taxon>Eukaryota</taxon>
        <taxon>Fungi</taxon>
        <taxon>Dikarya</taxon>
        <taxon>Basidiomycota</taxon>
        <taxon>Agaricomycotina</taxon>
        <taxon>Agaricomycetes</taxon>
        <taxon>Agaricomycetidae</taxon>
        <taxon>Agaricales</taxon>
        <taxon>Agaricineae</taxon>
        <taxon>Strophariaceae</taxon>
        <taxon>Pholiota</taxon>
    </lineage>
</organism>
<feature type="compositionally biased region" description="Acidic residues" evidence="2">
    <location>
        <begin position="172"/>
        <end position="181"/>
    </location>
</feature>
<evidence type="ECO:0000256" key="2">
    <source>
        <dbReference type="SAM" id="MobiDB-lite"/>
    </source>
</evidence>
<reference evidence="4" key="1">
    <citation type="submission" date="2020-11" db="EMBL/GenBank/DDBJ databases">
        <authorList>
            <consortium name="DOE Joint Genome Institute"/>
            <person name="Ahrendt S."/>
            <person name="Riley R."/>
            <person name="Andreopoulos W."/>
            <person name="Labutti K."/>
            <person name="Pangilinan J."/>
            <person name="Ruiz-Duenas F.J."/>
            <person name="Barrasa J.M."/>
            <person name="Sanchez-Garcia M."/>
            <person name="Camarero S."/>
            <person name="Miyauchi S."/>
            <person name="Serrano A."/>
            <person name="Linde D."/>
            <person name="Babiker R."/>
            <person name="Drula E."/>
            <person name="Ayuso-Fernandez I."/>
            <person name="Pacheco R."/>
            <person name="Padilla G."/>
            <person name="Ferreira P."/>
            <person name="Barriuso J."/>
            <person name="Kellner H."/>
            <person name="Castanera R."/>
            <person name="Alfaro M."/>
            <person name="Ramirez L."/>
            <person name="Pisabarro A.G."/>
            <person name="Kuo A."/>
            <person name="Tritt A."/>
            <person name="Lipzen A."/>
            <person name="He G."/>
            <person name="Yan M."/>
            <person name="Ng V."/>
            <person name="Cullen D."/>
            <person name="Martin F."/>
            <person name="Rosso M.-N."/>
            <person name="Henrissat B."/>
            <person name="Hibbett D."/>
            <person name="Martinez A.T."/>
            <person name="Grigoriev I.V."/>
        </authorList>
    </citation>
    <scope>NUCLEOTIDE SEQUENCE</scope>
    <source>
        <strain evidence="4">CIRM-BRFM 674</strain>
    </source>
</reference>
<dbReference type="GO" id="GO:0046983">
    <property type="term" value="F:protein dimerization activity"/>
    <property type="evidence" value="ECO:0007669"/>
    <property type="project" value="InterPro"/>
</dbReference>
<dbReference type="InterPro" id="IPR036638">
    <property type="entry name" value="HLH_DNA-bd_sf"/>
</dbReference>
<feature type="region of interest" description="Disordered" evidence="2">
    <location>
        <begin position="110"/>
        <end position="193"/>
    </location>
</feature>
<dbReference type="InterPro" id="IPR011598">
    <property type="entry name" value="bHLH_dom"/>
</dbReference>
<dbReference type="Proteomes" id="UP000807469">
    <property type="component" value="Unassembled WGS sequence"/>
</dbReference>
<evidence type="ECO:0000256" key="1">
    <source>
        <dbReference type="SAM" id="Coils"/>
    </source>
</evidence>
<protein>
    <recommendedName>
        <fullName evidence="3">BHLH domain-containing protein</fullName>
    </recommendedName>
</protein>
<dbReference type="Pfam" id="PF00010">
    <property type="entry name" value="HLH"/>
    <property type="match status" value="1"/>
</dbReference>
<feature type="coiled-coil region" evidence="1">
    <location>
        <begin position="245"/>
        <end position="272"/>
    </location>
</feature>
<evidence type="ECO:0000313" key="5">
    <source>
        <dbReference type="Proteomes" id="UP000807469"/>
    </source>
</evidence>
<dbReference type="SMART" id="SM00353">
    <property type="entry name" value="HLH"/>
    <property type="match status" value="1"/>
</dbReference>
<comment type="caution">
    <text evidence="4">The sequence shown here is derived from an EMBL/GenBank/DDBJ whole genome shotgun (WGS) entry which is preliminary data.</text>
</comment>
<dbReference type="EMBL" id="MU155130">
    <property type="protein sequence ID" value="KAF9486518.1"/>
    <property type="molecule type" value="Genomic_DNA"/>
</dbReference>
<accession>A0A9P6D8C1</accession>
<proteinExistence type="predicted"/>
<keyword evidence="1" id="KW-0175">Coiled coil</keyword>